<organism evidence="3">
    <name type="scientific">uncultured bacterium</name>
    <name type="common">gcode 4</name>
    <dbReference type="NCBI Taxonomy" id="1234023"/>
    <lineage>
        <taxon>Bacteria</taxon>
        <taxon>environmental samples</taxon>
    </lineage>
</organism>
<accession>K2AW78</accession>
<comment type="caution">
    <text evidence="3">The sequence shown here is derived from an EMBL/GenBank/DDBJ whole genome shotgun (WGS) entry which is preliminary data.</text>
</comment>
<dbReference type="Gene3D" id="3.40.1440.10">
    <property type="entry name" value="GIY-YIG endonuclease"/>
    <property type="match status" value="1"/>
</dbReference>
<dbReference type="Pfam" id="PF01541">
    <property type="entry name" value="GIY-YIG"/>
    <property type="match status" value="1"/>
</dbReference>
<dbReference type="AlphaFoldDB" id="K2AW78"/>
<dbReference type="PROSITE" id="PS50164">
    <property type="entry name" value="GIY_YIG"/>
    <property type="match status" value="1"/>
</dbReference>
<evidence type="ECO:0000256" key="1">
    <source>
        <dbReference type="ARBA" id="ARBA00007435"/>
    </source>
</evidence>
<protein>
    <recommendedName>
        <fullName evidence="2">GIY-YIG domain-containing protein</fullName>
    </recommendedName>
</protein>
<dbReference type="InterPro" id="IPR050190">
    <property type="entry name" value="UPF0213_domain"/>
</dbReference>
<dbReference type="EMBL" id="AMFJ01021659">
    <property type="protein sequence ID" value="EKD65961.1"/>
    <property type="molecule type" value="Genomic_DNA"/>
</dbReference>
<gene>
    <name evidence="3" type="ORF">ACD_49C00073G0004</name>
</gene>
<name>K2AW78_9BACT</name>
<dbReference type="InterPro" id="IPR000305">
    <property type="entry name" value="GIY-YIG_endonuc"/>
</dbReference>
<dbReference type="PANTHER" id="PTHR34477:SF5">
    <property type="entry name" value="BSL5627 PROTEIN"/>
    <property type="match status" value="1"/>
</dbReference>
<proteinExistence type="inferred from homology"/>
<dbReference type="InterPro" id="IPR035901">
    <property type="entry name" value="GIY-YIG_endonuc_sf"/>
</dbReference>
<comment type="similarity">
    <text evidence="1">Belongs to the UPF0213 family.</text>
</comment>
<dbReference type="CDD" id="cd10448">
    <property type="entry name" value="GIY-YIG_unchar_3"/>
    <property type="match status" value="1"/>
</dbReference>
<reference evidence="3" key="1">
    <citation type="journal article" date="2012" name="Science">
        <title>Fermentation, hydrogen, and sulfur metabolism in multiple uncultivated bacterial phyla.</title>
        <authorList>
            <person name="Wrighton K.C."/>
            <person name="Thomas B.C."/>
            <person name="Sharon I."/>
            <person name="Miller C.S."/>
            <person name="Castelle C.J."/>
            <person name="VerBerkmoes N.C."/>
            <person name="Wilkins M.J."/>
            <person name="Hettich R.L."/>
            <person name="Lipton M.S."/>
            <person name="Williams K.H."/>
            <person name="Long P.E."/>
            <person name="Banfield J.F."/>
        </authorList>
    </citation>
    <scope>NUCLEOTIDE SEQUENCE [LARGE SCALE GENOMIC DNA]</scope>
</reference>
<sequence length="97" mass="12541">MKQHWWYVYILSNKKDWILYIWVTSELIRRIYEHKNWIVEWFTKKYFVENLVYYEQYLDIITAIEREKQLKKWTRIKKIKLFESNNPDWRDLYEDLI</sequence>
<dbReference type="PANTHER" id="PTHR34477">
    <property type="entry name" value="UPF0213 PROTEIN YHBQ"/>
    <property type="match status" value="1"/>
</dbReference>
<evidence type="ECO:0000259" key="2">
    <source>
        <dbReference type="PROSITE" id="PS50164"/>
    </source>
</evidence>
<feature type="domain" description="GIY-YIG" evidence="2">
    <location>
        <begin position="4"/>
        <end position="80"/>
    </location>
</feature>
<evidence type="ECO:0000313" key="3">
    <source>
        <dbReference type="EMBL" id="EKD65961.1"/>
    </source>
</evidence>
<dbReference type="SUPFAM" id="SSF82771">
    <property type="entry name" value="GIY-YIG endonuclease"/>
    <property type="match status" value="1"/>
</dbReference>